<dbReference type="GO" id="GO:0006281">
    <property type="term" value="P:DNA repair"/>
    <property type="evidence" value="ECO:0007669"/>
    <property type="project" value="InterPro"/>
</dbReference>
<name>A0A2P8I4B1_SACCR</name>
<accession>A0A2P8I4B1</accession>
<dbReference type="Gene3D" id="3.30.470.30">
    <property type="entry name" value="DNA ligase/mRNA capping enzyme"/>
    <property type="match status" value="1"/>
</dbReference>
<protein>
    <submittedName>
        <fullName evidence="2">ATP dependent DNA ligase-like protein</fullName>
    </submittedName>
</protein>
<dbReference type="GO" id="GO:0005524">
    <property type="term" value="F:ATP binding"/>
    <property type="evidence" value="ECO:0007669"/>
    <property type="project" value="InterPro"/>
</dbReference>
<dbReference type="AlphaFoldDB" id="A0A2P8I4B1"/>
<gene>
    <name evidence="2" type="ORF">B0I31_10993</name>
</gene>
<comment type="caution">
    <text evidence="2">The sequence shown here is derived from an EMBL/GenBank/DDBJ whole genome shotgun (WGS) entry which is preliminary data.</text>
</comment>
<dbReference type="InterPro" id="IPR012310">
    <property type="entry name" value="DNA_ligase_ATP-dep_cent"/>
</dbReference>
<dbReference type="EMBL" id="PYAX01000009">
    <property type="protein sequence ID" value="PSL53303.1"/>
    <property type="molecule type" value="Genomic_DNA"/>
</dbReference>
<evidence type="ECO:0000313" key="3">
    <source>
        <dbReference type="Proteomes" id="UP000241118"/>
    </source>
</evidence>
<evidence type="ECO:0000313" key="2">
    <source>
        <dbReference type="EMBL" id="PSL53303.1"/>
    </source>
</evidence>
<dbReference type="GO" id="GO:0006310">
    <property type="term" value="P:DNA recombination"/>
    <property type="evidence" value="ECO:0007669"/>
    <property type="project" value="InterPro"/>
</dbReference>
<reference evidence="2 3" key="1">
    <citation type="submission" date="2018-03" db="EMBL/GenBank/DDBJ databases">
        <title>Genomic Encyclopedia of Type Strains, Phase III (KMG-III): the genomes of soil and plant-associated and newly described type strains.</title>
        <authorList>
            <person name="Whitman W."/>
        </authorList>
    </citation>
    <scope>NUCLEOTIDE SEQUENCE [LARGE SCALE GENOMIC DNA]</scope>
    <source>
        <strain evidence="2 3">CGMCC 4.7097</strain>
    </source>
</reference>
<dbReference type="GO" id="GO:0003910">
    <property type="term" value="F:DNA ligase (ATP) activity"/>
    <property type="evidence" value="ECO:0007669"/>
    <property type="project" value="InterPro"/>
</dbReference>
<feature type="domain" description="ATP-dependent DNA ligase family profile" evidence="1">
    <location>
        <begin position="12"/>
        <end position="94"/>
    </location>
</feature>
<organism evidence="2 3">
    <name type="scientific">Saccharothrix carnea</name>
    <dbReference type="NCBI Taxonomy" id="1280637"/>
    <lineage>
        <taxon>Bacteria</taxon>
        <taxon>Bacillati</taxon>
        <taxon>Actinomycetota</taxon>
        <taxon>Actinomycetes</taxon>
        <taxon>Pseudonocardiales</taxon>
        <taxon>Pseudonocardiaceae</taxon>
        <taxon>Saccharothrix</taxon>
    </lineage>
</organism>
<sequence length="134" mass="15046">MMATAGELPSGAVWAVEFKWDGYRGVAYCQGDRVRMLSRNQLELIDRFPELRVLRELLHGRTVVLDGEIVALGSDQRPDFGLLQRRTRSTVGVRALRVAPRPRRMPCRCDAGGQSHGIRLRNRAAGIPPDRGRL</sequence>
<dbReference type="Pfam" id="PF01068">
    <property type="entry name" value="DNA_ligase_A_M"/>
    <property type="match status" value="1"/>
</dbReference>
<proteinExistence type="predicted"/>
<keyword evidence="3" id="KW-1185">Reference proteome</keyword>
<dbReference type="Proteomes" id="UP000241118">
    <property type="component" value="Unassembled WGS sequence"/>
</dbReference>
<keyword evidence="2" id="KW-0436">Ligase</keyword>
<evidence type="ECO:0000259" key="1">
    <source>
        <dbReference type="Pfam" id="PF01068"/>
    </source>
</evidence>
<dbReference type="SUPFAM" id="SSF56091">
    <property type="entry name" value="DNA ligase/mRNA capping enzyme, catalytic domain"/>
    <property type="match status" value="1"/>
</dbReference>